<sequence length="84" mass="9735">MNDAMKNAKVFSKVTSKGQIIVPEEIREKLNIKEGDHIAFVEVDGQIVVQKAEVVPFPSNPDLYRSYQRTKERYEEALKNLKER</sequence>
<evidence type="ECO:0000256" key="1">
    <source>
        <dbReference type="PROSITE-ProRule" id="PRU01076"/>
    </source>
</evidence>
<dbReference type="PANTHER" id="PTHR34860">
    <property type="entry name" value="REPRESSOR-LIKE PROTEIN SSO7C3"/>
    <property type="match status" value="1"/>
</dbReference>
<gene>
    <name evidence="3" type="ORF">ACFQNG_07460</name>
</gene>
<dbReference type="Pfam" id="PF04014">
    <property type="entry name" value="MazE_antitoxin"/>
    <property type="match status" value="1"/>
</dbReference>
<keyword evidence="4" id="KW-1185">Reference proteome</keyword>
<dbReference type="InterPro" id="IPR037914">
    <property type="entry name" value="SpoVT-AbrB_sf"/>
</dbReference>
<dbReference type="PROSITE" id="PS51740">
    <property type="entry name" value="SPOVT_ABRB"/>
    <property type="match status" value="1"/>
</dbReference>
<dbReference type="GO" id="GO:0003677">
    <property type="term" value="F:DNA binding"/>
    <property type="evidence" value="ECO:0007669"/>
    <property type="project" value="UniProtKB-KW"/>
</dbReference>
<keyword evidence="1 3" id="KW-0238">DNA-binding</keyword>
<name>A0ABW2RIZ8_9BACL</name>
<protein>
    <submittedName>
        <fullName evidence="3">AbrB/MazE/SpoVT family DNA-binding domain-containing protein</fullName>
    </submittedName>
</protein>
<proteinExistence type="predicted"/>
<dbReference type="SMART" id="SM00966">
    <property type="entry name" value="SpoVT_AbrB"/>
    <property type="match status" value="1"/>
</dbReference>
<dbReference type="PANTHER" id="PTHR34860:SF6">
    <property type="entry name" value="REPRESSOR-LIKE PROTEIN SSO7C3"/>
    <property type="match status" value="1"/>
</dbReference>
<dbReference type="RefSeq" id="WP_379864267.1">
    <property type="nucleotide sequence ID" value="NZ_JBHTBW010000019.1"/>
</dbReference>
<reference evidence="4" key="1">
    <citation type="journal article" date="2019" name="Int. J. Syst. Evol. Microbiol.">
        <title>The Global Catalogue of Microorganisms (GCM) 10K type strain sequencing project: providing services to taxonomists for standard genome sequencing and annotation.</title>
        <authorList>
            <consortium name="The Broad Institute Genomics Platform"/>
            <consortium name="The Broad Institute Genome Sequencing Center for Infectious Disease"/>
            <person name="Wu L."/>
            <person name="Ma J."/>
        </authorList>
    </citation>
    <scope>NUCLEOTIDE SEQUENCE [LARGE SCALE GENOMIC DNA]</scope>
    <source>
        <strain evidence="4">CGMCC 1.12942</strain>
    </source>
</reference>
<dbReference type="InterPro" id="IPR007159">
    <property type="entry name" value="SpoVT-AbrB_dom"/>
</dbReference>
<dbReference type="SUPFAM" id="SSF89447">
    <property type="entry name" value="AbrB/MazE/MraZ-like"/>
    <property type="match status" value="1"/>
</dbReference>
<evidence type="ECO:0000313" key="4">
    <source>
        <dbReference type="Proteomes" id="UP001596500"/>
    </source>
</evidence>
<dbReference type="InterPro" id="IPR052975">
    <property type="entry name" value="Repressor-like_regulatory"/>
</dbReference>
<accession>A0ABW2RIZ8</accession>
<dbReference type="EMBL" id="JBHTBW010000019">
    <property type="protein sequence ID" value="MFC7440989.1"/>
    <property type="molecule type" value="Genomic_DNA"/>
</dbReference>
<dbReference type="Gene3D" id="2.10.260.10">
    <property type="match status" value="1"/>
</dbReference>
<comment type="caution">
    <text evidence="3">The sequence shown here is derived from an EMBL/GenBank/DDBJ whole genome shotgun (WGS) entry which is preliminary data.</text>
</comment>
<evidence type="ECO:0000313" key="3">
    <source>
        <dbReference type="EMBL" id="MFC7440989.1"/>
    </source>
</evidence>
<dbReference type="NCBIfam" id="TIGR01439">
    <property type="entry name" value="lp_hng_hel_AbrB"/>
    <property type="match status" value="1"/>
</dbReference>
<dbReference type="Proteomes" id="UP001596500">
    <property type="component" value="Unassembled WGS sequence"/>
</dbReference>
<organism evidence="3 4">
    <name type="scientific">Laceyella putida</name>
    <dbReference type="NCBI Taxonomy" id="110101"/>
    <lineage>
        <taxon>Bacteria</taxon>
        <taxon>Bacillati</taxon>
        <taxon>Bacillota</taxon>
        <taxon>Bacilli</taxon>
        <taxon>Bacillales</taxon>
        <taxon>Thermoactinomycetaceae</taxon>
        <taxon>Laceyella</taxon>
    </lineage>
</organism>
<feature type="domain" description="SpoVT-AbrB" evidence="2">
    <location>
        <begin position="9"/>
        <end position="54"/>
    </location>
</feature>
<evidence type="ECO:0000259" key="2">
    <source>
        <dbReference type="PROSITE" id="PS51740"/>
    </source>
</evidence>